<dbReference type="KEGG" id="omr:OXIME_001553"/>
<protein>
    <submittedName>
        <fullName evidence="1">Uncharacterized protein</fullName>
    </submittedName>
</protein>
<evidence type="ECO:0000313" key="1">
    <source>
        <dbReference type="EMBL" id="WYY00960.1"/>
    </source>
</evidence>
<sequence length="216" mass="25605">MEWSTIIFTGRVEKTNPLMFRDRSYMLLPSPGQENIFQVDSIGEMRYFYIGSSSASGLRTMERFYSLMYMCSVEPSSDPGIKQRNLTFYNSLMNWRRKAFYSPGFMKSLIDIPFFFGNVESSYRISLRSYRNRRRRGLSYNFTLSVSSNAEIEHMENIESFLGMKMWEIRRDHKWRMKKMSGPKRMNSSILREPYNLVNFMRVPVEDDIVLEVPGL</sequence>
<dbReference type="EMBL" id="CP133772">
    <property type="protein sequence ID" value="WYY00960.1"/>
    <property type="molecule type" value="Genomic_DNA"/>
</dbReference>
<dbReference type="GeneID" id="95968291"/>
<dbReference type="AlphaFoldDB" id="A0AAX4NHN2"/>
<gene>
    <name evidence="1" type="ORF">OXIME_001553</name>
</gene>
<accession>A0AAX4NHN2</accession>
<reference evidence="1 2" key="1">
    <citation type="submission" date="2023-09" db="EMBL/GenBank/DDBJ databases">
        <authorList>
            <person name="Golyshina O.V."/>
            <person name="Lunev E.A."/>
            <person name="Bargiela R."/>
            <person name="Gaines M.C."/>
            <person name="Daum B."/>
            <person name="Bale N.J."/>
            <person name="Koenen M."/>
            <person name="Sinninghe Damst J.S."/>
            <person name="Yakimov M."/>
            <person name="Golyshin P.N."/>
        </authorList>
    </citation>
    <scope>NUCLEOTIDE SEQUENCE [LARGE SCALE GENOMIC DNA]</scope>
    <source>
        <strain evidence="1 2">M1</strain>
    </source>
</reference>
<name>A0AAX4NHN2_9ARCH</name>
<evidence type="ECO:0000313" key="2">
    <source>
        <dbReference type="Proteomes" id="UP001451606"/>
    </source>
</evidence>
<organism evidence="1 2">
    <name type="scientific">Oxyplasma meridianum</name>
    <dbReference type="NCBI Taxonomy" id="3073602"/>
    <lineage>
        <taxon>Archaea</taxon>
        <taxon>Methanobacteriati</taxon>
        <taxon>Thermoplasmatota</taxon>
        <taxon>Thermoplasmata</taxon>
        <taxon>Thermoplasmatales</taxon>
        <taxon>Thermoplasmataceae</taxon>
        <taxon>Oxyplasma</taxon>
    </lineage>
</organism>
<keyword evidence="2" id="KW-1185">Reference proteome</keyword>
<dbReference type="Proteomes" id="UP001451606">
    <property type="component" value="Chromosome"/>
</dbReference>
<proteinExistence type="predicted"/>
<dbReference type="RefSeq" id="WP_393971283.1">
    <property type="nucleotide sequence ID" value="NZ_CP133772.1"/>
</dbReference>